<organism evidence="2 3">
    <name type="scientific">Sphingomonas crocodyli</name>
    <dbReference type="NCBI Taxonomy" id="1979270"/>
    <lineage>
        <taxon>Bacteria</taxon>
        <taxon>Pseudomonadati</taxon>
        <taxon>Pseudomonadota</taxon>
        <taxon>Alphaproteobacteria</taxon>
        <taxon>Sphingomonadales</taxon>
        <taxon>Sphingomonadaceae</taxon>
        <taxon>Sphingomonas</taxon>
    </lineage>
</organism>
<dbReference type="GO" id="GO:0003677">
    <property type="term" value="F:DNA binding"/>
    <property type="evidence" value="ECO:0007669"/>
    <property type="project" value="InterPro"/>
</dbReference>
<sequence>MIDIDTAKRNRLLAALKPHDLDLLLPSFTLQDHPAGRLLQEAGADVTQAWFPLGSAAASYVVAADHNHMVDSALVGNEGAIGGIISHGRIPAYARAHVQFGGQFLRIHINALNTARLQSATLTDWLARYSDCLVAQLFQSAACNASHTIVQRLGRWLLATRDRIGSDEITITQEQLGEMLGVGRSFINRSLRQLNAKGILGSRRRRILIADPERLRAASCDCNDRIRHHFEAVLAGVYPPDQCAVAK</sequence>
<protein>
    <submittedName>
        <fullName evidence="2">Crp/Fnr family transcriptional regulator</fullName>
    </submittedName>
</protein>
<dbReference type="InterPro" id="IPR014710">
    <property type="entry name" value="RmlC-like_jellyroll"/>
</dbReference>
<accession>A0A437M9C3</accession>
<dbReference type="EMBL" id="SACN01000001">
    <property type="protein sequence ID" value="RVT94104.1"/>
    <property type="molecule type" value="Genomic_DNA"/>
</dbReference>
<comment type="caution">
    <text evidence="2">The sequence shown here is derived from an EMBL/GenBank/DDBJ whole genome shotgun (WGS) entry which is preliminary data.</text>
</comment>
<evidence type="ECO:0000313" key="2">
    <source>
        <dbReference type="EMBL" id="RVT94104.1"/>
    </source>
</evidence>
<dbReference type="OrthoDB" id="7506088at2"/>
<dbReference type="PROSITE" id="PS51063">
    <property type="entry name" value="HTH_CRP_2"/>
    <property type="match status" value="1"/>
</dbReference>
<dbReference type="AlphaFoldDB" id="A0A437M9C3"/>
<dbReference type="Proteomes" id="UP000282971">
    <property type="component" value="Unassembled WGS sequence"/>
</dbReference>
<dbReference type="GO" id="GO:0006355">
    <property type="term" value="P:regulation of DNA-templated transcription"/>
    <property type="evidence" value="ECO:0007669"/>
    <property type="project" value="InterPro"/>
</dbReference>
<dbReference type="RefSeq" id="WP_127743275.1">
    <property type="nucleotide sequence ID" value="NZ_SACN01000001.1"/>
</dbReference>
<reference evidence="2 3" key="1">
    <citation type="submission" date="2019-01" db="EMBL/GenBank/DDBJ databases">
        <authorList>
            <person name="Chen W.-M."/>
        </authorList>
    </citation>
    <scope>NUCLEOTIDE SEQUENCE [LARGE SCALE GENOMIC DNA]</scope>
    <source>
        <strain evidence="2 3">CCP-7</strain>
    </source>
</reference>
<evidence type="ECO:0000313" key="3">
    <source>
        <dbReference type="Proteomes" id="UP000282971"/>
    </source>
</evidence>
<dbReference type="InterPro" id="IPR036390">
    <property type="entry name" value="WH_DNA-bd_sf"/>
</dbReference>
<evidence type="ECO:0000259" key="1">
    <source>
        <dbReference type="PROSITE" id="PS51063"/>
    </source>
</evidence>
<feature type="domain" description="HTH crp-type" evidence="1">
    <location>
        <begin position="147"/>
        <end position="213"/>
    </location>
</feature>
<dbReference type="Gene3D" id="2.60.120.10">
    <property type="entry name" value="Jelly Rolls"/>
    <property type="match status" value="1"/>
</dbReference>
<name>A0A437M9C3_9SPHN</name>
<dbReference type="Pfam" id="PF13545">
    <property type="entry name" value="HTH_Crp_2"/>
    <property type="match status" value="1"/>
</dbReference>
<dbReference type="InterPro" id="IPR012318">
    <property type="entry name" value="HTH_CRP"/>
</dbReference>
<proteinExistence type="predicted"/>
<gene>
    <name evidence="2" type="ORF">EOD43_09695</name>
</gene>
<dbReference type="SUPFAM" id="SSF46785">
    <property type="entry name" value="Winged helix' DNA-binding domain"/>
    <property type="match status" value="1"/>
</dbReference>
<keyword evidence="3" id="KW-1185">Reference proteome</keyword>